<feature type="transmembrane region" description="Helical" evidence="2">
    <location>
        <begin position="69"/>
        <end position="88"/>
    </location>
</feature>
<keyword evidence="2" id="KW-1133">Transmembrane helix</keyword>
<proteinExistence type="predicted"/>
<gene>
    <name evidence="3" type="ORF">V6R90_10005</name>
</gene>
<evidence type="ECO:0000313" key="4">
    <source>
        <dbReference type="Proteomes" id="UP001482520"/>
    </source>
</evidence>
<evidence type="ECO:0000313" key="3">
    <source>
        <dbReference type="EMBL" id="MEQ7847612.1"/>
    </source>
</evidence>
<comment type="caution">
    <text evidence="3">The sequence shown here is derived from an EMBL/GenBank/DDBJ whole genome shotgun (WGS) entry which is preliminary data.</text>
</comment>
<evidence type="ECO:0008006" key="5">
    <source>
        <dbReference type="Google" id="ProtNLM"/>
    </source>
</evidence>
<accession>A0ABV1NYP4</accession>
<name>A0ABV1NYP4_9ACTN</name>
<feature type="compositionally biased region" description="Basic and acidic residues" evidence="1">
    <location>
        <begin position="17"/>
        <end position="29"/>
    </location>
</feature>
<organism evidence="3 4">
    <name type="scientific">Nocardioides kribbensis</name>
    <dbReference type="NCBI Taxonomy" id="305517"/>
    <lineage>
        <taxon>Bacteria</taxon>
        <taxon>Bacillati</taxon>
        <taxon>Actinomycetota</taxon>
        <taxon>Actinomycetes</taxon>
        <taxon>Propionibacteriales</taxon>
        <taxon>Nocardioidaceae</taxon>
        <taxon>Nocardioides</taxon>
    </lineage>
</organism>
<dbReference type="EMBL" id="JBEGDP010000009">
    <property type="protein sequence ID" value="MEQ7847612.1"/>
    <property type="molecule type" value="Genomic_DNA"/>
</dbReference>
<feature type="region of interest" description="Disordered" evidence="1">
    <location>
        <begin position="1"/>
        <end position="62"/>
    </location>
</feature>
<keyword evidence="4" id="KW-1185">Reference proteome</keyword>
<dbReference type="Proteomes" id="UP001482520">
    <property type="component" value="Unassembled WGS sequence"/>
</dbReference>
<sequence length="127" mass="13212">MCPLGQGQVGDPALLRSSDRPHGVHKAAERNAAPPRRSRARLRGATPRVGHTAGVETETQPRPRYRASLGLGHLVLGVIALVLGALLVDAVEGDPVFTAAGWVLGVLGAYSVLTAAVARGVQLFHDA</sequence>
<keyword evidence="2" id="KW-0812">Transmembrane</keyword>
<protein>
    <recommendedName>
        <fullName evidence="5">DUF1206 domain-containing protein</fullName>
    </recommendedName>
</protein>
<keyword evidence="2" id="KW-0472">Membrane</keyword>
<evidence type="ECO:0000256" key="1">
    <source>
        <dbReference type="SAM" id="MobiDB-lite"/>
    </source>
</evidence>
<dbReference type="RefSeq" id="WP_349804569.1">
    <property type="nucleotide sequence ID" value="NZ_JBEGDP010000009.1"/>
</dbReference>
<evidence type="ECO:0000256" key="2">
    <source>
        <dbReference type="SAM" id="Phobius"/>
    </source>
</evidence>
<feature type="transmembrane region" description="Helical" evidence="2">
    <location>
        <begin position="100"/>
        <end position="121"/>
    </location>
</feature>
<reference evidence="3 4" key="1">
    <citation type="submission" date="2024-02" db="EMBL/GenBank/DDBJ databases">
        <title>Full genome sequence of Nocardioides kribbensis.</title>
        <authorList>
            <person name="Poletto B.L."/>
            <person name="Silva G."/>
            <person name="Galante D."/>
            <person name="Campos K.R."/>
            <person name="Santos M.B.N."/>
            <person name="Sacchi C.T."/>
        </authorList>
    </citation>
    <scope>NUCLEOTIDE SEQUENCE [LARGE SCALE GENOMIC DNA]</scope>
    <source>
        <strain evidence="3 4">O4R</strain>
    </source>
</reference>